<dbReference type="RefSeq" id="XP_049146021.1">
    <property type="nucleotide sequence ID" value="XM_049288877.1"/>
</dbReference>
<gene>
    <name evidence="2" type="ORF">CLUP02_09901</name>
</gene>
<dbReference type="Proteomes" id="UP000830671">
    <property type="component" value="Chromosome 5"/>
</dbReference>
<proteinExistence type="predicted"/>
<reference evidence="2" key="1">
    <citation type="journal article" date="2021" name="Mol. Plant Microbe Interact.">
        <title>Complete Genome Sequence of the Plant-Pathogenic Fungus Colletotrichum lupini.</title>
        <authorList>
            <person name="Baroncelli R."/>
            <person name="Pensec F."/>
            <person name="Da Lio D."/>
            <person name="Boufleur T."/>
            <person name="Vicente I."/>
            <person name="Sarrocco S."/>
            <person name="Picot A."/>
            <person name="Baraldi E."/>
            <person name="Sukno S."/>
            <person name="Thon M."/>
            <person name="Le Floch G."/>
        </authorList>
    </citation>
    <scope>NUCLEOTIDE SEQUENCE</scope>
    <source>
        <strain evidence="2">IMI 504893</strain>
    </source>
</reference>
<keyword evidence="3" id="KW-1185">Reference proteome</keyword>
<feature type="compositionally biased region" description="Basic and acidic residues" evidence="1">
    <location>
        <begin position="401"/>
        <end position="411"/>
    </location>
</feature>
<dbReference type="GeneID" id="73343887"/>
<dbReference type="KEGG" id="clup:CLUP02_09901"/>
<accession>A0A9Q8SVL2</accession>
<feature type="region of interest" description="Disordered" evidence="1">
    <location>
        <begin position="370"/>
        <end position="430"/>
    </location>
</feature>
<evidence type="ECO:0000256" key="1">
    <source>
        <dbReference type="SAM" id="MobiDB-lite"/>
    </source>
</evidence>
<name>A0A9Q8SVL2_9PEZI</name>
<organism evidence="2 3">
    <name type="scientific">Colletotrichum lupini</name>
    <dbReference type="NCBI Taxonomy" id="145971"/>
    <lineage>
        <taxon>Eukaryota</taxon>
        <taxon>Fungi</taxon>
        <taxon>Dikarya</taxon>
        <taxon>Ascomycota</taxon>
        <taxon>Pezizomycotina</taxon>
        <taxon>Sordariomycetes</taxon>
        <taxon>Hypocreomycetidae</taxon>
        <taxon>Glomerellales</taxon>
        <taxon>Glomerellaceae</taxon>
        <taxon>Colletotrichum</taxon>
        <taxon>Colletotrichum acutatum species complex</taxon>
    </lineage>
</organism>
<dbReference type="AlphaFoldDB" id="A0A9Q8SVL2"/>
<dbReference type="EMBL" id="CP019477">
    <property type="protein sequence ID" value="UQC84404.1"/>
    <property type="molecule type" value="Genomic_DNA"/>
</dbReference>
<evidence type="ECO:0000313" key="3">
    <source>
        <dbReference type="Proteomes" id="UP000830671"/>
    </source>
</evidence>
<sequence length="485" mass="53778">MKLGKGKSSEKGRASVHAGRRSCLFLSVRLSASGYLMEAPDATALSGITRCGLARESAASGDSFMVSSACRQAGSSQIPKQLARSRVLFVRARGSACRSNQSDVNISAQFSCSLVICSGGFRDVFAMTLYSPRWLFTGTKRVITRLDYGCPLPRISVWSLRMSPGWGWGDRATHGFCGSLVLDSWCDHRIQRSNAALKQSFCFACGPVQNASPDLWPLTSILVKHPELANRYTGAGACLDWGNELGCWLPARAVNSLLQGPERERCARKPVAAVYFACEHAGHDARSNSREVHPPHLKAEAGEIPDSSLEASQLRQTKKKKTARTRLCSPDALCQRRQFFAGKLFTNVGGAKRTDMRCLTVFHYFTKKHPPRRNTKRAGWTVPERNQNQALAQQNQGKRRPLLESGERGQTRLDLSLTSPTRLPDMGTLSSERGRNVDVCIFNFRASDDEMSASAHHNPDFFPRWVGFPRTTPHMMTPEREESRI</sequence>
<protein>
    <submittedName>
        <fullName evidence="2">Uncharacterized protein</fullName>
    </submittedName>
</protein>
<feature type="compositionally biased region" description="Low complexity" evidence="1">
    <location>
        <begin position="386"/>
        <end position="396"/>
    </location>
</feature>
<evidence type="ECO:0000313" key="2">
    <source>
        <dbReference type="EMBL" id="UQC84404.1"/>
    </source>
</evidence>